<accession>H1YD27</accession>
<name>H1YD27_9SPHI</name>
<organism evidence="2 3">
    <name type="scientific">Mucilaginibacter paludis DSM 18603</name>
    <dbReference type="NCBI Taxonomy" id="714943"/>
    <lineage>
        <taxon>Bacteria</taxon>
        <taxon>Pseudomonadati</taxon>
        <taxon>Bacteroidota</taxon>
        <taxon>Sphingobacteriia</taxon>
        <taxon>Sphingobacteriales</taxon>
        <taxon>Sphingobacteriaceae</taxon>
        <taxon>Mucilaginibacter</taxon>
    </lineage>
</organism>
<proteinExistence type="predicted"/>
<reference evidence="2" key="1">
    <citation type="submission" date="2011-09" db="EMBL/GenBank/DDBJ databases">
        <title>The permanent draft genome of Mucilaginibacter paludis DSM 18603.</title>
        <authorList>
            <consortium name="US DOE Joint Genome Institute (JGI-PGF)"/>
            <person name="Lucas S."/>
            <person name="Han J."/>
            <person name="Lapidus A."/>
            <person name="Bruce D."/>
            <person name="Goodwin L."/>
            <person name="Pitluck S."/>
            <person name="Peters L."/>
            <person name="Kyrpides N."/>
            <person name="Mavromatis K."/>
            <person name="Ivanova N."/>
            <person name="Mikhailova N."/>
            <person name="Held B."/>
            <person name="Detter J.C."/>
            <person name="Tapia R."/>
            <person name="Han C."/>
            <person name="Land M."/>
            <person name="Hauser L."/>
            <person name="Markowitz V."/>
            <person name="Cheng J.-F."/>
            <person name="Hugenholtz P."/>
            <person name="Woyke T."/>
            <person name="Wu D."/>
            <person name="Tindall B."/>
            <person name="Brambilla E."/>
            <person name="Klenk H.-P."/>
            <person name="Eisen J.A."/>
        </authorList>
    </citation>
    <scope>NUCLEOTIDE SEQUENCE [LARGE SCALE GENOMIC DNA]</scope>
    <source>
        <strain evidence="2">DSM 18603</strain>
    </source>
</reference>
<evidence type="ECO:0000313" key="3">
    <source>
        <dbReference type="Proteomes" id="UP000002774"/>
    </source>
</evidence>
<keyword evidence="1" id="KW-0812">Transmembrane</keyword>
<dbReference type="Proteomes" id="UP000002774">
    <property type="component" value="Chromosome"/>
</dbReference>
<protein>
    <submittedName>
        <fullName evidence="2">Uncharacterized protein</fullName>
    </submittedName>
</protein>
<keyword evidence="1" id="KW-1133">Transmembrane helix</keyword>
<keyword evidence="3" id="KW-1185">Reference proteome</keyword>
<dbReference type="HOGENOM" id="CLU_2634229_0_0_10"/>
<feature type="transmembrane region" description="Helical" evidence="1">
    <location>
        <begin position="55"/>
        <end position="74"/>
    </location>
</feature>
<dbReference type="EMBL" id="CM001403">
    <property type="protein sequence ID" value="EHQ26084.1"/>
    <property type="molecule type" value="Genomic_DNA"/>
</dbReference>
<gene>
    <name evidence="2" type="ORF">Mucpa_1937</name>
</gene>
<evidence type="ECO:0000256" key="1">
    <source>
        <dbReference type="SAM" id="Phobius"/>
    </source>
</evidence>
<dbReference type="RefSeq" id="WP_008506047.1">
    <property type="nucleotide sequence ID" value="NZ_CM001403.1"/>
</dbReference>
<dbReference type="AlphaFoldDB" id="H1YD27"/>
<evidence type="ECO:0000313" key="2">
    <source>
        <dbReference type="EMBL" id="EHQ26084.1"/>
    </source>
</evidence>
<keyword evidence="1" id="KW-0472">Membrane</keyword>
<sequence length="77" mass="8362">MLTFLKQAVTNIWQTGCLVSSLDVQFGQLNAVFRDIAVTGFEFRINALSISKDTLTTYGVILAVGSAIPVSWLISLP</sequence>